<dbReference type="GeneID" id="35602015"/>
<dbReference type="PROSITE" id="PS00086">
    <property type="entry name" value="CYTOCHROME_P450"/>
    <property type="match status" value="1"/>
</dbReference>
<proteinExistence type="inferred from homology"/>
<dbReference type="InterPro" id="IPR017972">
    <property type="entry name" value="Cyt_P450_CS"/>
</dbReference>
<evidence type="ECO:0000256" key="4">
    <source>
        <dbReference type="ARBA" id="ARBA00022723"/>
    </source>
</evidence>
<evidence type="ECO:0000256" key="10">
    <source>
        <dbReference type="SAM" id="Phobius"/>
    </source>
</evidence>
<evidence type="ECO:0000256" key="3">
    <source>
        <dbReference type="ARBA" id="ARBA00022617"/>
    </source>
</evidence>
<evidence type="ECO:0000256" key="2">
    <source>
        <dbReference type="ARBA" id="ARBA00010617"/>
    </source>
</evidence>
<dbReference type="AlphaFoldDB" id="A0A2D3VGL2"/>
<evidence type="ECO:0000256" key="1">
    <source>
        <dbReference type="ARBA" id="ARBA00001971"/>
    </source>
</evidence>
<dbReference type="Pfam" id="PF00067">
    <property type="entry name" value="p450"/>
    <property type="match status" value="1"/>
</dbReference>
<dbReference type="CDD" id="cd11063">
    <property type="entry name" value="CYP52"/>
    <property type="match status" value="1"/>
</dbReference>
<evidence type="ECO:0000256" key="6">
    <source>
        <dbReference type="ARBA" id="ARBA00023004"/>
    </source>
</evidence>
<accession>A0A2D3VGL2</accession>
<feature type="binding site" description="axial binding residue" evidence="8">
    <location>
        <position position="465"/>
    </location>
    <ligand>
        <name>heme</name>
        <dbReference type="ChEBI" id="CHEBI:30413"/>
    </ligand>
    <ligandPart>
        <name>Fe</name>
        <dbReference type="ChEBI" id="CHEBI:18248"/>
    </ligandPart>
</feature>
<dbReference type="InterPro" id="IPR047146">
    <property type="entry name" value="Cyt_P450_E_CYP52_fungi"/>
</dbReference>
<dbReference type="PRINTS" id="PR00464">
    <property type="entry name" value="EP450II"/>
</dbReference>
<name>A0A2D3VGL2_9PEZI</name>
<dbReference type="Gene3D" id="1.10.630.10">
    <property type="entry name" value="Cytochrome P450"/>
    <property type="match status" value="1"/>
</dbReference>
<evidence type="ECO:0000256" key="7">
    <source>
        <dbReference type="ARBA" id="ARBA00023033"/>
    </source>
</evidence>
<dbReference type="InterPro" id="IPR036396">
    <property type="entry name" value="Cyt_P450_sf"/>
</dbReference>
<keyword evidence="10" id="KW-0472">Membrane</keyword>
<dbReference type="GO" id="GO:0005506">
    <property type="term" value="F:iron ion binding"/>
    <property type="evidence" value="ECO:0007669"/>
    <property type="project" value="InterPro"/>
</dbReference>
<dbReference type="InterPro" id="IPR001128">
    <property type="entry name" value="Cyt_P450"/>
</dbReference>
<dbReference type="PANTHER" id="PTHR24287">
    <property type="entry name" value="P450, PUTATIVE (EUROFUNG)-RELATED"/>
    <property type="match status" value="1"/>
</dbReference>
<dbReference type="RefSeq" id="XP_023627918.1">
    <property type="nucleotide sequence ID" value="XM_023772150.1"/>
</dbReference>
<dbReference type="SUPFAM" id="SSF48264">
    <property type="entry name" value="Cytochrome P450"/>
    <property type="match status" value="1"/>
</dbReference>
<keyword evidence="7 9" id="KW-0503">Monooxygenase</keyword>
<keyword evidence="5 9" id="KW-0560">Oxidoreductase</keyword>
<evidence type="ECO:0000256" key="9">
    <source>
        <dbReference type="RuleBase" id="RU000461"/>
    </source>
</evidence>
<dbReference type="PANTHER" id="PTHR24287:SF17">
    <property type="entry name" value="P450, PUTATIVE (EUROFUNG)-RELATED"/>
    <property type="match status" value="1"/>
</dbReference>
<dbReference type="GO" id="GO:0020037">
    <property type="term" value="F:heme binding"/>
    <property type="evidence" value="ECO:0007669"/>
    <property type="project" value="InterPro"/>
</dbReference>
<evidence type="ECO:0000256" key="5">
    <source>
        <dbReference type="ARBA" id="ARBA00023002"/>
    </source>
</evidence>
<feature type="transmembrane region" description="Helical" evidence="10">
    <location>
        <begin position="12"/>
        <end position="33"/>
    </location>
</feature>
<comment type="cofactor">
    <cofactor evidence="1 8">
        <name>heme</name>
        <dbReference type="ChEBI" id="CHEBI:30413"/>
    </cofactor>
</comment>
<keyword evidence="4 8" id="KW-0479">Metal-binding</keyword>
<evidence type="ECO:0000313" key="12">
    <source>
        <dbReference type="Proteomes" id="UP000225277"/>
    </source>
</evidence>
<protein>
    <submittedName>
        <fullName evidence="11">Related to n-alkane-inducible cytochrome P450</fullName>
    </submittedName>
</protein>
<dbReference type="InterPro" id="IPR002974">
    <property type="entry name" value="Cyt_P450_E_CYP52_ascomycetes"/>
</dbReference>
<keyword evidence="10" id="KW-0812">Transmembrane</keyword>
<keyword evidence="3 8" id="KW-0349">Heme</keyword>
<dbReference type="InterPro" id="IPR002402">
    <property type="entry name" value="Cyt_P450_E_grp-II"/>
</dbReference>
<keyword evidence="12" id="KW-1185">Reference proteome</keyword>
<dbReference type="PRINTS" id="PR00385">
    <property type="entry name" value="P450"/>
</dbReference>
<dbReference type="GO" id="GO:0016712">
    <property type="term" value="F:oxidoreductase activity, acting on paired donors, with incorporation or reduction of molecular oxygen, reduced flavin or flavoprotein as one donor, and incorporation of one atom of oxygen"/>
    <property type="evidence" value="ECO:0007669"/>
    <property type="project" value="InterPro"/>
</dbReference>
<dbReference type="EMBL" id="FJUY01000010">
    <property type="protein sequence ID" value="CZT21029.1"/>
    <property type="molecule type" value="Genomic_DNA"/>
</dbReference>
<evidence type="ECO:0000313" key="11">
    <source>
        <dbReference type="EMBL" id="CZT21029.1"/>
    </source>
</evidence>
<dbReference type="Proteomes" id="UP000225277">
    <property type="component" value="Unassembled WGS sequence"/>
</dbReference>
<dbReference type="STRING" id="112498.A0A2D3VGL2"/>
<sequence length="520" mass="58012">MAVFSGLPATAQILIGLLFAYALYSITASITLWRRRQAIKSERGCQSVPWAANQVDHIFGIDLFLKTVKAVKNHTMLATVQQAFLTTDVKTMQFVTLGVHMFRTIEPENLKTIQAIDHAKWGLPANRKAAIAPLFGKGIFTNDGAAWQHSRDMLRPNFVRSQVGDVLTFEKHVSPLIKTIQESPSEDLSELFFLLSMDSATEFLFGQSTDSLSKNSEQRAGGFGEAFDQAQKLVSHHARFGKLTRLFPADKRFKQSVGIINDFVDKFVIKALDAKSQSDSEKPASENGRYVFIDELVRQTNDPVVIRSELLNVLLAGRDTTASLLTNVFFTISQRPEIWQRLQADVQQLNGALPTFEQLKDLKYVKAVLNESLRCHPIVPINSRQALEDTILPLGGGPDGKSPFFAKKGSIVSWNLYVMHRRKDLYGEDAEEFKPERWLDNAETGQKGIRPTWEYLPFNGGARICIGQQFGLAEASYTVVRLCQAFSGIKCNAPGPWIENVNLTCMNLSGAKVTLTPRAI</sequence>
<dbReference type="PRINTS" id="PR01239">
    <property type="entry name" value="EP450IICYP52"/>
</dbReference>
<keyword evidence="6 8" id="KW-0408">Iron</keyword>
<evidence type="ECO:0000256" key="8">
    <source>
        <dbReference type="PIRSR" id="PIRSR602402-1"/>
    </source>
</evidence>
<reference evidence="11 12" key="1">
    <citation type="submission" date="2016-03" db="EMBL/GenBank/DDBJ databases">
        <authorList>
            <person name="Ploux O."/>
        </authorList>
    </citation>
    <scope>NUCLEOTIDE SEQUENCE [LARGE SCALE GENOMIC DNA]</scope>
    <source>
        <strain evidence="11 12">URUG2</strain>
    </source>
</reference>
<dbReference type="OrthoDB" id="1470350at2759"/>
<comment type="similarity">
    <text evidence="2 9">Belongs to the cytochrome P450 family.</text>
</comment>
<organism evidence="11 12">
    <name type="scientific">Ramularia collo-cygni</name>
    <dbReference type="NCBI Taxonomy" id="112498"/>
    <lineage>
        <taxon>Eukaryota</taxon>
        <taxon>Fungi</taxon>
        <taxon>Dikarya</taxon>
        <taxon>Ascomycota</taxon>
        <taxon>Pezizomycotina</taxon>
        <taxon>Dothideomycetes</taxon>
        <taxon>Dothideomycetidae</taxon>
        <taxon>Mycosphaerellales</taxon>
        <taxon>Mycosphaerellaceae</taxon>
        <taxon>Ramularia</taxon>
    </lineage>
</organism>
<gene>
    <name evidence="11" type="ORF">RCC_06890</name>
</gene>
<keyword evidence="10" id="KW-1133">Transmembrane helix</keyword>